<dbReference type="CDD" id="cd02440">
    <property type="entry name" value="AdoMet_MTases"/>
    <property type="match status" value="1"/>
</dbReference>
<dbReference type="Pfam" id="PF01209">
    <property type="entry name" value="Ubie_methyltran"/>
    <property type="match status" value="1"/>
</dbReference>
<dbReference type="EMBL" id="JAVREJ010000014">
    <property type="protein sequence ID" value="MDT0351775.1"/>
    <property type="molecule type" value="Genomic_DNA"/>
</dbReference>
<evidence type="ECO:0000313" key="1">
    <source>
        <dbReference type="EMBL" id="MDT0351775.1"/>
    </source>
</evidence>
<dbReference type="EC" id="2.1.1.-" evidence="1"/>
<reference evidence="2" key="1">
    <citation type="submission" date="2023-07" db="EMBL/GenBank/DDBJ databases">
        <title>30 novel species of actinomycetes from the DSMZ collection.</title>
        <authorList>
            <person name="Nouioui I."/>
        </authorList>
    </citation>
    <scope>NUCLEOTIDE SEQUENCE [LARGE SCALE GENOMIC DNA]</scope>
    <source>
        <strain evidence="2">DSM 45834</strain>
    </source>
</reference>
<dbReference type="PANTHER" id="PTHR43591">
    <property type="entry name" value="METHYLTRANSFERASE"/>
    <property type="match status" value="1"/>
</dbReference>
<comment type="caution">
    <text evidence="1">The sequence shown here is derived from an EMBL/GenBank/DDBJ whole genome shotgun (WGS) entry which is preliminary data.</text>
</comment>
<organism evidence="1 2">
    <name type="scientific">Pseudonocardia charpentierae</name>
    <dbReference type="NCBI Taxonomy" id="3075545"/>
    <lineage>
        <taxon>Bacteria</taxon>
        <taxon>Bacillati</taxon>
        <taxon>Actinomycetota</taxon>
        <taxon>Actinomycetes</taxon>
        <taxon>Pseudonocardiales</taxon>
        <taxon>Pseudonocardiaceae</taxon>
        <taxon>Pseudonocardia</taxon>
    </lineage>
</organism>
<dbReference type="GO" id="GO:0008168">
    <property type="term" value="F:methyltransferase activity"/>
    <property type="evidence" value="ECO:0007669"/>
    <property type="project" value="UniProtKB-KW"/>
</dbReference>
<protein>
    <submittedName>
        <fullName evidence="1">Class I SAM-dependent methyltransferase</fullName>
        <ecNumber evidence="1">2.1.1.-</ecNumber>
    </submittedName>
</protein>
<sequence>MTASGTGRIDTRSVPRAFDDHAASYDRLVGANPGYHDHLRLSAQRMGLPENGRGLRLLDLGCGTGASTAALLEVAPEAEIIAVDASVEMLNAARAKKWPDTVTFVHGNAMNLAAAGVTGLFDGILAAYLLRNLPAPDIALRQFHNFLKPGAPLAVHDYSVRDSARSRRVWTLVCWTIIIPMGRLRTGSSGLYRYLWRSVLQFDGVKRLAQRLRDAGFVDVRCQTVSGWQQDIVHTILGRRAPEKEIAPIPPSLAEMETPPTGIPL</sequence>
<dbReference type="RefSeq" id="WP_311558214.1">
    <property type="nucleotide sequence ID" value="NZ_JAVREJ010000014.1"/>
</dbReference>
<dbReference type="InterPro" id="IPR029063">
    <property type="entry name" value="SAM-dependent_MTases_sf"/>
</dbReference>
<dbReference type="SUPFAM" id="SSF53335">
    <property type="entry name" value="S-adenosyl-L-methionine-dependent methyltransferases"/>
    <property type="match status" value="1"/>
</dbReference>
<keyword evidence="2" id="KW-1185">Reference proteome</keyword>
<keyword evidence="1" id="KW-0808">Transferase</keyword>
<dbReference type="Gene3D" id="3.40.50.150">
    <property type="entry name" value="Vaccinia Virus protein VP39"/>
    <property type="match status" value="1"/>
</dbReference>
<keyword evidence="1" id="KW-0489">Methyltransferase</keyword>
<proteinExistence type="predicted"/>
<dbReference type="GO" id="GO:0032259">
    <property type="term" value="P:methylation"/>
    <property type="evidence" value="ECO:0007669"/>
    <property type="project" value="UniProtKB-KW"/>
</dbReference>
<dbReference type="Proteomes" id="UP001183202">
    <property type="component" value="Unassembled WGS sequence"/>
</dbReference>
<evidence type="ECO:0000313" key="2">
    <source>
        <dbReference type="Proteomes" id="UP001183202"/>
    </source>
</evidence>
<gene>
    <name evidence="1" type="ORF">RM445_19815</name>
</gene>
<accession>A0ABU2NDH3</accession>
<dbReference type="PANTHER" id="PTHR43591:SF24">
    <property type="entry name" value="2-METHOXY-6-POLYPRENYL-1,4-BENZOQUINOL METHYLASE, MITOCHONDRIAL"/>
    <property type="match status" value="1"/>
</dbReference>
<name>A0ABU2NDH3_9PSEU</name>